<dbReference type="GO" id="GO:0006352">
    <property type="term" value="P:DNA-templated transcription initiation"/>
    <property type="evidence" value="ECO:0007669"/>
    <property type="project" value="InterPro"/>
</dbReference>
<dbReference type="InterPro" id="IPR013249">
    <property type="entry name" value="RNA_pol_sigma70_r4_t2"/>
</dbReference>
<evidence type="ECO:0000313" key="2">
    <source>
        <dbReference type="EMBL" id="MBJ7610060.1"/>
    </source>
</evidence>
<dbReference type="SUPFAM" id="SSF88659">
    <property type="entry name" value="Sigma3 and sigma4 domains of RNA polymerase sigma factors"/>
    <property type="match status" value="1"/>
</dbReference>
<feature type="domain" description="RNA polymerase sigma factor 70 region 4 type 2" evidence="1">
    <location>
        <begin position="5"/>
        <end position="50"/>
    </location>
</feature>
<dbReference type="GO" id="GO:0016987">
    <property type="term" value="F:sigma factor activity"/>
    <property type="evidence" value="ECO:0007669"/>
    <property type="project" value="InterPro"/>
</dbReference>
<comment type="caution">
    <text evidence="2">The sequence shown here is derived from an EMBL/GenBank/DDBJ whole genome shotgun (WGS) entry which is preliminary data.</text>
</comment>
<proteinExistence type="predicted"/>
<gene>
    <name evidence="2" type="ORF">JF887_11615</name>
</gene>
<dbReference type="GO" id="GO:0003677">
    <property type="term" value="F:DNA binding"/>
    <property type="evidence" value="ECO:0007669"/>
    <property type="project" value="InterPro"/>
</dbReference>
<evidence type="ECO:0000313" key="3">
    <source>
        <dbReference type="Proteomes" id="UP000614410"/>
    </source>
</evidence>
<dbReference type="Proteomes" id="UP000614410">
    <property type="component" value="Unassembled WGS sequence"/>
</dbReference>
<accession>A0A934KPW6</accession>
<dbReference type="Pfam" id="PF08281">
    <property type="entry name" value="Sigma70_r4_2"/>
    <property type="match status" value="1"/>
</dbReference>
<sequence>MGKSIANLKRRDQVLVGLRISGDLSHAQIARIVGMSEDSVRVAIHRALKRVRQTLEDER</sequence>
<organism evidence="2 3">
    <name type="scientific">Candidatus Amunia macphersoniae</name>
    <dbReference type="NCBI Taxonomy" id="3127014"/>
    <lineage>
        <taxon>Bacteria</taxon>
        <taxon>Bacillati</taxon>
        <taxon>Candidatus Dormiibacterota</taxon>
        <taxon>Candidatus Dormibacteria</taxon>
        <taxon>Candidatus Aeolococcales</taxon>
        <taxon>Candidatus Aeolococcaceae</taxon>
        <taxon>Candidatus Amunia</taxon>
    </lineage>
</organism>
<dbReference type="AlphaFoldDB" id="A0A934KPW6"/>
<reference evidence="2 3" key="1">
    <citation type="submission" date="2020-10" db="EMBL/GenBank/DDBJ databases">
        <title>Ca. Dormibacterota MAGs.</title>
        <authorList>
            <person name="Montgomery K."/>
        </authorList>
    </citation>
    <scope>NUCLEOTIDE SEQUENCE [LARGE SCALE GENOMIC DNA]</scope>
    <source>
        <strain evidence="2">Mitchell_Peninsula_5</strain>
    </source>
</reference>
<dbReference type="InterPro" id="IPR013324">
    <property type="entry name" value="RNA_pol_sigma_r3/r4-like"/>
</dbReference>
<dbReference type="EMBL" id="JAEKNN010000054">
    <property type="protein sequence ID" value="MBJ7610060.1"/>
    <property type="molecule type" value="Genomic_DNA"/>
</dbReference>
<dbReference type="Gene3D" id="1.10.10.10">
    <property type="entry name" value="Winged helix-like DNA-binding domain superfamily/Winged helix DNA-binding domain"/>
    <property type="match status" value="1"/>
</dbReference>
<evidence type="ECO:0000259" key="1">
    <source>
        <dbReference type="Pfam" id="PF08281"/>
    </source>
</evidence>
<dbReference type="InterPro" id="IPR036388">
    <property type="entry name" value="WH-like_DNA-bd_sf"/>
</dbReference>
<protein>
    <recommendedName>
        <fullName evidence="1">RNA polymerase sigma factor 70 region 4 type 2 domain-containing protein</fullName>
    </recommendedName>
</protein>
<name>A0A934KPW6_9BACT</name>